<evidence type="ECO:0000256" key="5">
    <source>
        <dbReference type="ARBA" id="ARBA00022692"/>
    </source>
</evidence>
<feature type="transmembrane region" description="Helical" evidence="12">
    <location>
        <begin position="500"/>
        <end position="519"/>
    </location>
</feature>
<feature type="transmembrane region" description="Helical" evidence="12">
    <location>
        <begin position="190"/>
        <end position="211"/>
    </location>
</feature>
<evidence type="ECO:0000256" key="4">
    <source>
        <dbReference type="ARBA" id="ARBA00022670"/>
    </source>
</evidence>
<protein>
    <submittedName>
        <fullName evidence="14">Zn-dependent protease with chaperone function</fullName>
    </submittedName>
</protein>
<dbReference type="Proteomes" id="UP000198415">
    <property type="component" value="Unassembled WGS sequence"/>
</dbReference>
<dbReference type="Pfam" id="PF01435">
    <property type="entry name" value="Peptidase_M48"/>
    <property type="match status" value="1"/>
</dbReference>
<evidence type="ECO:0000313" key="15">
    <source>
        <dbReference type="Proteomes" id="UP000198415"/>
    </source>
</evidence>
<feature type="transmembrane region" description="Helical" evidence="12">
    <location>
        <begin position="12"/>
        <end position="31"/>
    </location>
</feature>
<keyword evidence="6" id="KW-0479">Metal-binding</keyword>
<evidence type="ECO:0000259" key="13">
    <source>
        <dbReference type="Pfam" id="PF01435"/>
    </source>
</evidence>
<evidence type="ECO:0000256" key="12">
    <source>
        <dbReference type="SAM" id="Phobius"/>
    </source>
</evidence>
<evidence type="ECO:0000256" key="7">
    <source>
        <dbReference type="ARBA" id="ARBA00022801"/>
    </source>
</evidence>
<reference evidence="14 15" key="1">
    <citation type="submission" date="2017-06" db="EMBL/GenBank/DDBJ databases">
        <authorList>
            <person name="Kim H.J."/>
            <person name="Triplett B.A."/>
        </authorList>
    </citation>
    <scope>NUCLEOTIDE SEQUENCE [LARGE SCALE GENOMIC DNA]</scope>
    <source>
        <strain evidence="14 15">DSM 43151</strain>
    </source>
</reference>
<evidence type="ECO:0000256" key="1">
    <source>
        <dbReference type="ARBA" id="ARBA00001947"/>
    </source>
</evidence>
<evidence type="ECO:0000313" key="14">
    <source>
        <dbReference type="EMBL" id="SNS87494.1"/>
    </source>
</evidence>
<feature type="transmembrane region" description="Helical" evidence="12">
    <location>
        <begin position="322"/>
        <end position="343"/>
    </location>
</feature>
<dbReference type="GO" id="GO:0006508">
    <property type="term" value="P:proteolysis"/>
    <property type="evidence" value="ECO:0007669"/>
    <property type="project" value="UniProtKB-KW"/>
</dbReference>
<keyword evidence="9 12" id="KW-1133">Transmembrane helix</keyword>
<feature type="transmembrane region" description="Helical" evidence="12">
    <location>
        <begin position="531"/>
        <end position="552"/>
    </location>
</feature>
<dbReference type="GO" id="GO:0005886">
    <property type="term" value="C:plasma membrane"/>
    <property type="evidence" value="ECO:0007669"/>
    <property type="project" value="UniProtKB-SubCell"/>
</dbReference>
<dbReference type="GO" id="GO:0046872">
    <property type="term" value="F:metal ion binding"/>
    <property type="evidence" value="ECO:0007669"/>
    <property type="project" value="UniProtKB-KW"/>
</dbReference>
<dbReference type="PANTHER" id="PTHR43221:SF1">
    <property type="entry name" value="PROTEASE HTPX"/>
    <property type="match status" value="1"/>
</dbReference>
<dbReference type="GO" id="GO:0004222">
    <property type="term" value="F:metalloendopeptidase activity"/>
    <property type="evidence" value="ECO:0007669"/>
    <property type="project" value="InterPro"/>
</dbReference>
<accession>A0A239I586</accession>
<evidence type="ECO:0000256" key="8">
    <source>
        <dbReference type="ARBA" id="ARBA00022833"/>
    </source>
</evidence>
<feature type="transmembrane region" description="Helical" evidence="12">
    <location>
        <begin position="72"/>
        <end position="95"/>
    </location>
</feature>
<evidence type="ECO:0000256" key="3">
    <source>
        <dbReference type="ARBA" id="ARBA00022475"/>
    </source>
</evidence>
<sequence>MTRILSPGAARYGSIILLLATAGLFAGQHTFGPLHGRHYLEVNKDCGPDLAIAFSRHLSFVRCMSEVEQQKAWFTFGGALMVLLLGVALMPLLPYRLLRRAGPLRPAEQTIAVRAADAARRAGLHRSPTVYIGGWRLREPFTVRVLAGTRIIVPPGLRRLPPDQIDAVLAHEMAHIRAGDVTLVWLTRGLWWALIPALAVPQFLIFVLPIVREPRVLIEAPFAILTVIFGHPYFLNYVLRSLLLLTLAAVIASSVLRSREHEADLAAAAGGTEAGLLELLHGQPARPGRWWQAVRRLTAIHPCARRRLAALHDPHSTTELRVIDAAAVGILVAMAIPVLQMSMPLRVETMIWTNTAHLTGLVAGTALALAWGLALWRAALGAELTGRPIRLRATTLALTCATSVGMLAHVAGEPTLSRNWSDTTPQLICTSLAVGGAAALSGILARAWARHRTGPPSRAAWPAIALINIMVFAGALWLGTDAASMITIKGLAGLGQFLTMTGYDELCTAGVVTLWLLAARWSWRRPTRRGVLGATTVVLVPTVTALAVRWLVLTTPTTPDWVLYRDFLAAMSTGAVLLVIAIATRRPGGLLPAMALAPAGTLLVSAAIWLRYLPIWPDVWMAARICLIGPLAMLAPAFLLAALLATVTERRSASSPGR</sequence>
<feature type="transmembrane region" description="Helical" evidence="12">
    <location>
        <begin position="622"/>
        <end position="645"/>
    </location>
</feature>
<feature type="transmembrane region" description="Helical" evidence="12">
    <location>
        <begin position="460"/>
        <end position="480"/>
    </location>
</feature>
<dbReference type="AlphaFoldDB" id="A0A239I586"/>
<feature type="transmembrane region" description="Helical" evidence="12">
    <location>
        <begin position="564"/>
        <end position="583"/>
    </location>
</feature>
<keyword evidence="3" id="KW-1003">Cell membrane</keyword>
<feature type="transmembrane region" description="Helical" evidence="12">
    <location>
        <begin position="355"/>
        <end position="379"/>
    </location>
</feature>
<keyword evidence="15" id="KW-1185">Reference proteome</keyword>
<feature type="domain" description="Peptidase M48" evidence="13">
    <location>
        <begin position="145"/>
        <end position="313"/>
    </location>
</feature>
<feature type="transmembrane region" description="Helical" evidence="12">
    <location>
        <begin position="424"/>
        <end position="448"/>
    </location>
</feature>
<feature type="transmembrane region" description="Helical" evidence="12">
    <location>
        <begin position="391"/>
        <end position="412"/>
    </location>
</feature>
<evidence type="ECO:0000256" key="2">
    <source>
        <dbReference type="ARBA" id="ARBA00004651"/>
    </source>
</evidence>
<evidence type="ECO:0000256" key="6">
    <source>
        <dbReference type="ARBA" id="ARBA00022723"/>
    </source>
</evidence>
<keyword evidence="11 12" id="KW-0472">Membrane</keyword>
<dbReference type="RefSeq" id="WP_089298371.1">
    <property type="nucleotide sequence ID" value="NZ_BOMU01000107.1"/>
</dbReference>
<keyword evidence="5 12" id="KW-0812">Transmembrane</keyword>
<evidence type="ECO:0000256" key="11">
    <source>
        <dbReference type="ARBA" id="ARBA00023136"/>
    </source>
</evidence>
<keyword evidence="10" id="KW-0482">Metalloprotease</keyword>
<comment type="cofactor">
    <cofactor evidence="1">
        <name>Zn(2+)</name>
        <dbReference type="ChEBI" id="CHEBI:29105"/>
    </cofactor>
</comment>
<evidence type="ECO:0000256" key="9">
    <source>
        <dbReference type="ARBA" id="ARBA00022989"/>
    </source>
</evidence>
<comment type="subcellular location">
    <subcellularLocation>
        <location evidence="2">Cell membrane</location>
        <topology evidence="2">Multi-pass membrane protein</topology>
    </subcellularLocation>
</comment>
<name>A0A239I586_9ACTN</name>
<feature type="transmembrane region" description="Helical" evidence="12">
    <location>
        <begin position="590"/>
        <end position="610"/>
    </location>
</feature>
<keyword evidence="7" id="KW-0378">Hydrolase</keyword>
<proteinExistence type="predicted"/>
<dbReference type="EMBL" id="FZNR01000027">
    <property type="protein sequence ID" value="SNS87494.1"/>
    <property type="molecule type" value="Genomic_DNA"/>
</dbReference>
<dbReference type="PANTHER" id="PTHR43221">
    <property type="entry name" value="PROTEASE HTPX"/>
    <property type="match status" value="1"/>
</dbReference>
<keyword evidence="4 14" id="KW-0645">Protease</keyword>
<dbReference type="Gene3D" id="3.30.2010.10">
    <property type="entry name" value="Metalloproteases ('zincins'), catalytic domain"/>
    <property type="match status" value="1"/>
</dbReference>
<keyword evidence="8" id="KW-0862">Zinc</keyword>
<dbReference type="InterPro" id="IPR050083">
    <property type="entry name" value="HtpX_protease"/>
</dbReference>
<dbReference type="InterPro" id="IPR001915">
    <property type="entry name" value="Peptidase_M48"/>
</dbReference>
<dbReference type="OrthoDB" id="3298904at2"/>
<organism evidence="14 15">
    <name type="scientific">Actinoplanes regularis</name>
    <dbReference type="NCBI Taxonomy" id="52697"/>
    <lineage>
        <taxon>Bacteria</taxon>
        <taxon>Bacillati</taxon>
        <taxon>Actinomycetota</taxon>
        <taxon>Actinomycetes</taxon>
        <taxon>Micromonosporales</taxon>
        <taxon>Micromonosporaceae</taxon>
        <taxon>Actinoplanes</taxon>
    </lineage>
</organism>
<gene>
    <name evidence="14" type="ORF">SAMN06264365_1275</name>
</gene>
<evidence type="ECO:0000256" key="10">
    <source>
        <dbReference type="ARBA" id="ARBA00023049"/>
    </source>
</evidence>